<evidence type="ECO:0000256" key="1">
    <source>
        <dbReference type="ARBA" id="ARBA00000086"/>
    </source>
</evidence>
<dbReference type="EC" id="3.2.2.21" evidence="3"/>
<dbReference type="RefSeq" id="WP_157566855.1">
    <property type="nucleotide sequence ID" value="NZ_WQKZ01000003.1"/>
</dbReference>
<dbReference type="GO" id="GO:0032131">
    <property type="term" value="F:alkylated DNA binding"/>
    <property type="evidence" value="ECO:0007669"/>
    <property type="project" value="TreeGrafter"/>
</dbReference>
<dbReference type="FunFam" id="1.10.340.30:FF:000004">
    <property type="entry name" value="DNA-3-methyladenine glycosylase II"/>
    <property type="match status" value="1"/>
</dbReference>
<dbReference type="InterPro" id="IPR051912">
    <property type="entry name" value="Alkylbase_DNA_Glycosylase/TA"/>
</dbReference>
<dbReference type="Pfam" id="PF00730">
    <property type="entry name" value="HhH-GPD"/>
    <property type="match status" value="1"/>
</dbReference>
<organism evidence="7 8">
    <name type="scientific">Hymenobacter ginkgonis</name>
    <dbReference type="NCBI Taxonomy" id="2682976"/>
    <lineage>
        <taxon>Bacteria</taxon>
        <taxon>Pseudomonadati</taxon>
        <taxon>Bacteroidota</taxon>
        <taxon>Cytophagia</taxon>
        <taxon>Cytophagales</taxon>
        <taxon>Hymenobacteraceae</taxon>
        <taxon>Hymenobacter</taxon>
    </lineage>
</organism>
<dbReference type="GO" id="GO:0043916">
    <property type="term" value="F:DNA-7-methylguanine glycosylase activity"/>
    <property type="evidence" value="ECO:0007669"/>
    <property type="project" value="TreeGrafter"/>
</dbReference>
<dbReference type="Proteomes" id="UP000441336">
    <property type="component" value="Unassembled WGS sequence"/>
</dbReference>
<evidence type="ECO:0000256" key="3">
    <source>
        <dbReference type="ARBA" id="ARBA00012000"/>
    </source>
</evidence>
<comment type="similarity">
    <text evidence="2">Belongs to the alkylbase DNA glycosidase AlkA family.</text>
</comment>
<dbReference type="GO" id="GO:0008725">
    <property type="term" value="F:DNA-3-methyladenine glycosylase activity"/>
    <property type="evidence" value="ECO:0007669"/>
    <property type="project" value="TreeGrafter"/>
</dbReference>
<dbReference type="EMBL" id="WQKZ01000003">
    <property type="protein sequence ID" value="MVN77646.1"/>
    <property type="molecule type" value="Genomic_DNA"/>
</dbReference>
<dbReference type="CDD" id="cd00056">
    <property type="entry name" value="ENDO3c"/>
    <property type="match status" value="1"/>
</dbReference>
<protein>
    <recommendedName>
        <fullName evidence="3">DNA-3-methyladenine glycosylase II</fullName>
        <ecNumber evidence="3">3.2.2.21</ecNumber>
    </recommendedName>
</protein>
<keyword evidence="5" id="KW-0234">DNA repair</keyword>
<dbReference type="InterPro" id="IPR003265">
    <property type="entry name" value="HhH-GPD_domain"/>
</dbReference>
<dbReference type="AlphaFoldDB" id="A0A7K1TGW0"/>
<evidence type="ECO:0000256" key="5">
    <source>
        <dbReference type="ARBA" id="ARBA00023204"/>
    </source>
</evidence>
<comment type="caution">
    <text evidence="7">The sequence shown here is derived from an EMBL/GenBank/DDBJ whole genome shotgun (WGS) entry which is preliminary data.</text>
</comment>
<keyword evidence="8" id="KW-1185">Reference proteome</keyword>
<reference evidence="7 8" key="1">
    <citation type="submission" date="2019-12" db="EMBL/GenBank/DDBJ databases">
        <title>Hymenobacter sp. HMF4947 Genome sequencing and assembly.</title>
        <authorList>
            <person name="Kang H."/>
            <person name="Cha I."/>
            <person name="Kim H."/>
            <person name="Joh K."/>
        </authorList>
    </citation>
    <scope>NUCLEOTIDE SEQUENCE [LARGE SCALE GENOMIC DNA]</scope>
    <source>
        <strain evidence="7 8">HMF4947</strain>
    </source>
</reference>
<dbReference type="GO" id="GO:0032993">
    <property type="term" value="C:protein-DNA complex"/>
    <property type="evidence" value="ECO:0007669"/>
    <property type="project" value="TreeGrafter"/>
</dbReference>
<dbReference type="GO" id="GO:0005737">
    <property type="term" value="C:cytoplasm"/>
    <property type="evidence" value="ECO:0007669"/>
    <property type="project" value="TreeGrafter"/>
</dbReference>
<comment type="catalytic activity">
    <reaction evidence="1">
        <text>Hydrolysis of alkylated DNA, releasing 3-methyladenine, 3-methylguanine, 7-methylguanine and 7-methyladenine.</text>
        <dbReference type="EC" id="3.2.2.21"/>
    </reaction>
</comment>
<proteinExistence type="inferred from homology"/>
<gene>
    <name evidence="7" type="ORF">GO988_15040</name>
</gene>
<evidence type="ECO:0000256" key="4">
    <source>
        <dbReference type="ARBA" id="ARBA00022763"/>
    </source>
</evidence>
<name>A0A7K1TGW0_9BACT</name>
<evidence type="ECO:0000256" key="2">
    <source>
        <dbReference type="ARBA" id="ARBA00010817"/>
    </source>
</evidence>
<accession>A0A7K1TGW0</accession>
<evidence type="ECO:0000313" key="7">
    <source>
        <dbReference type="EMBL" id="MVN77646.1"/>
    </source>
</evidence>
<dbReference type="GO" id="GO:0006307">
    <property type="term" value="P:DNA alkylation repair"/>
    <property type="evidence" value="ECO:0007669"/>
    <property type="project" value="TreeGrafter"/>
</dbReference>
<evidence type="ECO:0000313" key="8">
    <source>
        <dbReference type="Proteomes" id="UP000441336"/>
    </source>
</evidence>
<sequence length="228" mass="25496">MPDSSALAAAAEPHWHAAGLAHLAQADPILAQAIARVATPVRPAAHEDLYLALLRAIVSQQISTKAAAAIWRRFTALFRPDGYPEPREVLRLSEDELREAGLSRQKAGYLQAIADYQERGLLDYEHLSQLDEEAFTKHLTAIKGVGRWTAQMLQMFALDQPDVFSEGDLGIQNAMRKLYSLEETGRALHKKMLVLAEPWRPYRTLACKYLWKSLDPTPPINADLGWDS</sequence>
<dbReference type="SUPFAM" id="SSF48150">
    <property type="entry name" value="DNA-glycosylase"/>
    <property type="match status" value="1"/>
</dbReference>
<dbReference type="PANTHER" id="PTHR43003">
    <property type="entry name" value="DNA-3-METHYLADENINE GLYCOSYLASE"/>
    <property type="match status" value="1"/>
</dbReference>
<dbReference type="GO" id="GO:0006285">
    <property type="term" value="P:base-excision repair, AP site formation"/>
    <property type="evidence" value="ECO:0007669"/>
    <property type="project" value="TreeGrafter"/>
</dbReference>
<keyword evidence="4" id="KW-0227">DNA damage</keyword>
<feature type="domain" description="HhH-GPD" evidence="6">
    <location>
        <begin position="58"/>
        <end position="215"/>
    </location>
</feature>
<dbReference type="PANTHER" id="PTHR43003:SF5">
    <property type="entry name" value="DNA-3-METHYLADENINE GLYCOSYLASE"/>
    <property type="match status" value="1"/>
</dbReference>
<dbReference type="Gene3D" id="1.10.340.30">
    <property type="entry name" value="Hypothetical protein, domain 2"/>
    <property type="match status" value="1"/>
</dbReference>
<dbReference type="SMART" id="SM00478">
    <property type="entry name" value="ENDO3c"/>
    <property type="match status" value="1"/>
</dbReference>
<evidence type="ECO:0000259" key="6">
    <source>
        <dbReference type="SMART" id="SM00478"/>
    </source>
</evidence>
<dbReference type="Gene3D" id="1.10.1670.40">
    <property type="match status" value="1"/>
</dbReference>
<dbReference type="InterPro" id="IPR011257">
    <property type="entry name" value="DNA_glycosylase"/>
</dbReference>